<gene>
    <name evidence="4" type="ORF">GN244_ATG14392</name>
    <name evidence="5" type="ORF">GN958_ATG13836</name>
</gene>
<dbReference type="EMBL" id="WSZM01000411">
    <property type="protein sequence ID" value="KAF4033683.1"/>
    <property type="molecule type" value="Genomic_DNA"/>
</dbReference>
<dbReference type="CDD" id="cd05379">
    <property type="entry name" value="CAP_bacterial"/>
    <property type="match status" value="1"/>
</dbReference>
<keyword evidence="6" id="KW-1185">Reference proteome</keyword>
<evidence type="ECO:0000313" key="6">
    <source>
        <dbReference type="Proteomes" id="UP000602510"/>
    </source>
</evidence>
<protein>
    <submittedName>
        <fullName evidence="4">Cysteine-rich secretory protein family</fullName>
    </submittedName>
</protein>
<feature type="compositionally biased region" description="Low complexity" evidence="1">
    <location>
        <begin position="176"/>
        <end position="200"/>
    </location>
</feature>
<dbReference type="EMBL" id="JAACNO010001880">
    <property type="protein sequence ID" value="KAF4137030.1"/>
    <property type="molecule type" value="Genomic_DNA"/>
</dbReference>
<dbReference type="Proteomes" id="UP000602510">
    <property type="component" value="Unassembled WGS sequence"/>
</dbReference>
<organism evidence="4 6">
    <name type="scientific">Phytophthora infestans</name>
    <name type="common">Potato late blight agent</name>
    <name type="synonym">Botrytis infestans</name>
    <dbReference type="NCBI Taxonomy" id="4787"/>
    <lineage>
        <taxon>Eukaryota</taxon>
        <taxon>Sar</taxon>
        <taxon>Stramenopiles</taxon>
        <taxon>Oomycota</taxon>
        <taxon>Peronosporomycetes</taxon>
        <taxon>Peronosporales</taxon>
        <taxon>Peronosporaceae</taxon>
        <taxon>Phytophthora</taxon>
    </lineage>
</organism>
<evidence type="ECO:0000313" key="5">
    <source>
        <dbReference type="EMBL" id="KAF4137030.1"/>
    </source>
</evidence>
<feature type="region of interest" description="Disordered" evidence="1">
    <location>
        <begin position="168"/>
        <end position="222"/>
    </location>
</feature>
<evidence type="ECO:0000259" key="3">
    <source>
        <dbReference type="Pfam" id="PF00188"/>
    </source>
</evidence>
<dbReference type="Proteomes" id="UP000704712">
    <property type="component" value="Unassembled WGS sequence"/>
</dbReference>
<dbReference type="PANTHER" id="PTHR31157:SF1">
    <property type="entry name" value="SCP DOMAIN-CONTAINING PROTEIN"/>
    <property type="match status" value="1"/>
</dbReference>
<reference evidence="4" key="1">
    <citation type="submission" date="2020-04" db="EMBL/GenBank/DDBJ databases">
        <title>Hybrid Assembly of Korean Phytophthora infestans isolates.</title>
        <authorList>
            <person name="Prokchorchik M."/>
            <person name="Lee Y."/>
            <person name="Seo J."/>
            <person name="Cho J.-H."/>
            <person name="Park Y.-E."/>
            <person name="Jang D.-C."/>
            <person name="Im J.-S."/>
            <person name="Choi J.-G."/>
            <person name="Park H.-J."/>
            <person name="Lee G.-B."/>
            <person name="Lee Y.-G."/>
            <person name="Hong S.-Y."/>
            <person name="Cho K."/>
            <person name="Sohn K.H."/>
        </authorList>
    </citation>
    <scope>NUCLEOTIDE SEQUENCE</scope>
    <source>
        <strain evidence="4">KR_1_A1</strain>
        <strain evidence="5">KR_2_A2</strain>
    </source>
</reference>
<evidence type="ECO:0000313" key="4">
    <source>
        <dbReference type="EMBL" id="KAF4033683.1"/>
    </source>
</evidence>
<dbReference type="Pfam" id="PF00188">
    <property type="entry name" value="CAP"/>
    <property type="match status" value="1"/>
</dbReference>
<feature type="domain" description="SCP" evidence="3">
    <location>
        <begin position="47"/>
        <end position="164"/>
    </location>
</feature>
<sequence length="247" mass="26735">MIMTALFTAFALFLLATASASTADENLRSRRRLQTYTQPSDYVNLMLERVNLERGAQGLPALCTNSKLQQAAQRHSDDQAANNFMDHTGSDGSLMSQRVTDAGYNWRGVAENVAAGQIDVNEVMDAWMNSEGHRHNILGDYTMLGTAYAYTSDGRYNHFWTQDFGRSDTEQCDDGSNPNTSTTPSASSSSSSPGQTYNSTDSGDNTMSAPIPRDSRGTSSSSTLAPSLLVQVLTTAVAHMLLLSAHI</sequence>
<dbReference type="InterPro" id="IPR014044">
    <property type="entry name" value="CAP_dom"/>
</dbReference>
<dbReference type="InterPro" id="IPR035940">
    <property type="entry name" value="CAP_sf"/>
</dbReference>
<comment type="caution">
    <text evidence="4">The sequence shown here is derived from an EMBL/GenBank/DDBJ whole genome shotgun (WGS) entry which is preliminary data.</text>
</comment>
<dbReference type="Gene3D" id="3.40.33.10">
    <property type="entry name" value="CAP"/>
    <property type="match status" value="1"/>
</dbReference>
<dbReference type="SUPFAM" id="SSF55797">
    <property type="entry name" value="PR-1-like"/>
    <property type="match status" value="1"/>
</dbReference>
<feature type="chain" id="PRO_5033061029" evidence="2">
    <location>
        <begin position="24"/>
        <end position="247"/>
    </location>
</feature>
<evidence type="ECO:0000256" key="1">
    <source>
        <dbReference type="SAM" id="MobiDB-lite"/>
    </source>
</evidence>
<keyword evidence="2" id="KW-0732">Signal</keyword>
<evidence type="ECO:0000256" key="2">
    <source>
        <dbReference type="SAM" id="SignalP"/>
    </source>
</evidence>
<dbReference type="PANTHER" id="PTHR31157">
    <property type="entry name" value="SCP DOMAIN-CONTAINING PROTEIN"/>
    <property type="match status" value="1"/>
</dbReference>
<dbReference type="AlphaFoldDB" id="A0A833SHP2"/>
<accession>A0A833SHP2</accession>
<name>A0A833SHP2_PHYIN</name>
<proteinExistence type="predicted"/>
<feature type="signal peptide" evidence="2">
    <location>
        <begin position="1"/>
        <end position="23"/>
    </location>
</feature>